<organism evidence="1">
    <name type="scientific">Oryza punctata</name>
    <name type="common">Red rice</name>
    <dbReference type="NCBI Taxonomy" id="4537"/>
    <lineage>
        <taxon>Eukaryota</taxon>
        <taxon>Viridiplantae</taxon>
        <taxon>Streptophyta</taxon>
        <taxon>Embryophyta</taxon>
        <taxon>Tracheophyta</taxon>
        <taxon>Spermatophyta</taxon>
        <taxon>Magnoliopsida</taxon>
        <taxon>Liliopsida</taxon>
        <taxon>Poales</taxon>
        <taxon>Poaceae</taxon>
        <taxon>BOP clade</taxon>
        <taxon>Oryzoideae</taxon>
        <taxon>Oryzeae</taxon>
        <taxon>Oryzinae</taxon>
        <taxon>Oryza</taxon>
    </lineage>
</organism>
<dbReference type="Gramene" id="OPUNC07G00500.1">
    <property type="protein sequence ID" value="OPUNC07G00500.1"/>
    <property type="gene ID" value="OPUNC07G00500"/>
</dbReference>
<dbReference type="AlphaFoldDB" id="A0A0E0LG69"/>
<evidence type="ECO:0000313" key="2">
    <source>
        <dbReference type="Proteomes" id="UP000026962"/>
    </source>
</evidence>
<reference evidence="1" key="1">
    <citation type="submission" date="2015-04" db="UniProtKB">
        <authorList>
            <consortium name="EnsemblPlants"/>
        </authorList>
    </citation>
    <scope>IDENTIFICATION</scope>
</reference>
<evidence type="ECO:0000313" key="1">
    <source>
        <dbReference type="EnsemblPlants" id="OPUNC07G00500.1"/>
    </source>
</evidence>
<protein>
    <submittedName>
        <fullName evidence="1">Uncharacterized protein</fullName>
    </submittedName>
</protein>
<name>A0A0E0LG69_ORYPU</name>
<dbReference type="EnsemblPlants" id="OPUNC07G00500.1">
    <property type="protein sequence ID" value="OPUNC07G00500.1"/>
    <property type="gene ID" value="OPUNC07G00500"/>
</dbReference>
<proteinExistence type="predicted"/>
<dbReference type="HOGENOM" id="CLU_1117231_0_0_1"/>
<accession>A0A0E0LG69</accession>
<keyword evidence="2" id="KW-1185">Reference proteome</keyword>
<dbReference type="Proteomes" id="UP000026962">
    <property type="component" value="Chromosome 7"/>
</dbReference>
<sequence>MAVVVFETVAGWRAVAVAATLSTSCDTVPPLYFGPPLILLGAGEKRGVGAEPFLSNPTCPAPIPKPHQAAGWTAFRTPSTPGRYNNKQEVEEQWRIGLVVLICFHQGRMTKNKTTTREGGRRRLWEWWAARGYRRSNACRIPVTHPACCRCSSGRLSSPSICKYLAGISSSSQQPPPPQEEKSQEFQECREVEPPTSGPCYQLKHTNKNISVIFSAQREEIFGREKPKRMYANVIVKEPLLALKPQRKY</sequence>
<reference evidence="1" key="2">
    <citation type="submission" date="2018-05" db="EMBL/GenBank/DDBJ databases">
        <title>OpunRS2 (Oryza punctata Reference Sequence Version 2).</title>
        <authorList>
            <person name="Zhang J."/>
            <person name="Kudrna D."/>
            <person name="Lee S."/>
            <person name="Talag J."/>
            <person name="Welchert J."/>
            <person name="Wing R.A."/>
        </authorList>
    </citation>
    <scope>NUCLEOTIDE SEQUENCE [LARGE SCALE GENOMIC DNA]</scope>
</reference>